<evidence type="ECO:0000313" key="2">
    <source>
        <dbReference type="EnsemblMetazoa" id="XP_044312748.1"/>
    </source>
</evidence>
<dbReference type="InterPro" id="IPR043502">
    <property type="entry name" value="DNA/RNA_pol_sf"/>
</dbReference>
<reference evidence="3" key="1">
    <citation type="journal article" date="2021" name="Elife">
        <title>Highly contiguous assemblies of 101 drosophilid genomes.</title>
        <authorList>
            <person name="Kim B.Y."/>
            <person name="Wang J.R."/>
            <person name="Miller D.E."/>
            <person name="Barmina O."/>
            <person name="Delaney E."/>
            <person name="Thompson A."/>
            <person name="Comeault A.A."/>
            <person name="Peede D."/>
            <person name="D'Agostino E.R."/>
            <person name="Pelaez J."/>
            <person name="Aguilar J.M."/>
            <person name="Haji D."/>
            <person name="Matsunaga T."/>
            <person name="Armstrong E.E."/>
            <person name="Zych M."/>
            <person name="Ogawa Y."/>
            <person name="Stamenkovic-Radak M."/>
            <person name="Jelic M."/>
            <person name="Veselinovic M.S."/>
            <person name="Tanaskovic M."/>
            <person name="Eric P."/>
            <person name="Gao J.J."/>
            <person name="Katoh T.K."/>
            <person name="Toda M.J."/>
            <person name="Watabe H."/>
            <person name="Watada M."/>
            <person name="Davis J.S."/>
            <person name="Moyle L.C."/>
            <person name="Manoli G."/>
            <person name="Bertolini E."/>
            <person name="Kostal V."/>
            <person name="Hawley R.S."/>
            <person name="Takahashi A."/>
            <person name="Jones C.D."/>
            <person name="Price D.K."/>
            <person name="Whiteman N."/>
            <person name="Kopp A."/>
            <person name="Matute D.R."/>
            <person name="Petrov D.A."/>
        </authorList>
    </citation>
    <scope>NUCLEOTIDE SEQUENCE [LARGE SCALE GENOMIC DNA]</scope>
</reference>
<keyword evidence="3" id="KW-1185">Reference proteome</keyword>
<dbReference type="PROSITE" id="PS50994">
    <property type="entry name" value="INTEGRASE"/>
    <property type="match status" value="1"/>
</dbReference>
<dbReference type="Pfam" id="PF17921">
    <property type="entry name" value="Integrase_H2C2"/>
    <property type="match status" value="1"/>
</dbReference>
<dbReference type="Pfam" id="PF03564">
    <property type="entry name" value="DUF1759"/>
    <property type="match status" value="1"/>
</dbReference>
<dbReference type="InterPro" id="IPR012337">
    <property type="entry name" value="RNaseH-like_sf"/>
</dbReference>
<organism evidence="2 3">
    <name type="scientific">Drosophila rhopaloa</name>
    <name type="common">Fruit fly</name>
    <dbReference type="NCBI Taxonomy" id="1041015"/>
    <lineage>
        <taxon>Eukaryota</taxon>
        <taxon>Metazoa</taxon>
        <taxon>Ecdysozoa</taxon>
        <taxon>Arthropoda</taxon>
        <taxon>Hexapoda</taxon>
        <taxon>Insecta</taxon>
        <taxon>Pterygota</taxon>
        <taxon>Neoptera</taxon>
        <taxon>Endopterygota</taxon>
        <taxon>Diptera</taxon>
        <taxon>Brachycera</taxon>
        <taxon>Muscomorpha</taxon>
        <taxon>Ephydroidea</taxon>
        <taxon>Drosophilidae</taxon>
        <taxon>Drosophila</taxon>
        <taxon>Sophophora</taxon>
    </lineage>
</organism>
<dbReference type="PANTHER" id="PTHR47331:SF4">
    <property type="entry name" value="PEPTIDASE S1 DOMAIN-CONTAINING PROTEIN"/>
    <property type="match status" value="1"/>
</dbReference>
<sequence length="1270" mass="143150">MKFYLTTESIDQLDEADLLARLDWVNSLNSSFDSAQTSLERLDLKETSSDRRWEFSEVFMDVKAKLNRGLAAQRKLQLLGSTAANSTSIDINQHSDLSFRTRKPRLPNLEIARFHGSYAEWPDFLATFTAVIGNDDELSDIEKLQYLRSSLGGVALETIRSLEPSNDNYKKALNLLINRFDNKVLHFQAHVQAIFGLKGVEKGSAKGLRELSDSMNAHLRAIQTLATTQQILDGLLIHIVVHKLDQRTREKWEEDLPIAELSSWTAMESFLERRCRMMENLDQALVTQTPGHQEYINLGHMSLAPKDPTVPQFFLPHHCVHKQEIALCGDICKMYRCVRVSHPDDFLQCIVWREKSTDELSVYKLNTVTYGTKPAAFLAIRAMHQLSYDEEDSFPIGAKIVRRDFYVDDLISGGESIEEVREIRRQVKDLLSRGHFPIRKWCSNDGRALEGESDCDKEKLIQFHDGSAVTKALGLAWDPSSDQLLFNFSQLSVNHRVTKRIALSTIAKFYDPLGLITPIVTKAKIFLQSLWNANVDWDDTLPEPILSLWRELTSQLSIVQNLKCSRFVMQPQSSIQLHGFCDASIAAYGACLYLRSEANGEAKVHLLCAKSRVSPLKALTIPRLELSAALLLAELIVSVKETIDFECDFYCWSDSSIVLAWIRQPPRDFNVFVSNRIAKIQEMTKGMTWHHVPTSLNPADVVSRGCTPRELLEHSLWANGPPFLLQSSSKWPSLPNAVKDLPERRSAALVGTVCTDISINCKFLNPFHKLQRVFAYIYRFISNCRAKSSPSRNRITVEELNSGTVLLLRSIQQVHLAKEYGCLSQGRPCPQKSKLISLRPIIGSDGLLRVGGRLQNANLDYDTQHPILLPKDHPVTKAIIVYFHIKYLHAGSQALLATLRQRYWPIGGRKFVATVINKCVRCFRMKPVTWEHVMGSLPANRVQPNPAFHTTGVDYCGPFYHKAEARNKAPHKCYIAVFVCFSTKATHLEVVQDLTTDSFIAALRRFTSLRGTPRTIWSDNATNFVGAKSELTELKNLFLSEPHTAAIASSCLADGIDWKFIPPRAPHFGGLWEAAVKSAKFHFYRVVGASILGLDELRTLAYEISAILNSRPLCPISENAESLDVLTPAHFLKGSSYTRFPEPDITHLREGRLSRWQRVTQMQQQFWKRWSSEYLSLLQERSKWRVETSNIKVGSIVLLKEDNLPPLKWQLGCIQGVVPGEDGVVRVAMVRTATGLVKRAVAKLAVLPIDSHLVGALLPPTGGVCSEQPA</sequence>
<feature type="domain" description="Integrase catalytic" evidence="1">
    <location>
        <begin position="942"/>
        <end position="1136"/>
    </location>
</feature>
<dbReference type="SUPFAM" id="SSF53098">
    <property type="entry name" value="Ribonuclease H-like"/>
    <property type="match status" value="1"/>
</dbReference>
<dbReference type="SUPFAM" id="SSF56672">
    <property type="entry name" value="DNA/RNA polymerases"/>
    <property type="match status" value="1"/>
</dbReference>
<dbReference type="Gene3D" id="3.30.420.10">
    <property type="entry name" value="Ribonuclease H-like superfamily/Ribonuclease H"/>
    <property type="match status" value="1"/>
</dbReference>
<dbReference type="InterPro" id="IPR041588">
    <property type="entry name" value="Integrase_H2C2"/>
</dbReference>
<dbReference type="GeneID" id="123037191"/>
<evidence type="ECO:0000259" key="1">
    <source>
        <dbReference type="PROSITE" id="PS50994"/>
    </source>
</evidence>
<dbReference type="InterPro" id="IPR008042">
    <property type="entry name" value="Retrotrans_Pao"/>
</dbReference>
<dbReference type="Pfam" id="PF18701">
    <property type="entry name" value="DUF5641"/>
    <property type="match status" value="1"/>
</dbReference>
<dbReference type="InterPro" id="IPR005312">
    <property type="entry name" value="DUF1759"/>
</dbReference>
<dbReference type="InterPro" id="IPR040676">
    <property type="entry name" value="DUF5641"/>
</dbReference>
<evidence type="ECO:0000313" key="3">
    <source>
        <dbReference type="Proteomes" id="UP001652680"/>
    </source>
</evidence>
<dbReference type="EnsemblMetazoa" id="XM_044456813.1">
    <property type="protein sequence ID" value="XP_044312748.1"/>
    <property type="gene ID" value="LOC123037191"/>
</dbReference>
<dbReference type="PANTHER" id="PTHR47331">
    <property type="entry name" value="PHD-TYPE DOMAIN-CONTAINING PROTEIN"/>
    <property type="match status" value="1"/>
</dbReference>
<accession>A0ABM5J1Q5</accession>
<protein>
    <recommendedName>
        <fullName evidence="1">Integrase catalytic domain-containing protein</fullName>
    </recommendedName>
</protein>
<name>A0ABM5J1Q5_DRORH</name>
<dbReference type="InterPro" id="IPR001584">
    <property type="entry name" value="Integrase_cat-core"/>
</dbReference>
<dbReference type="InterPro" id="IPR036397">
    <property type="entry name" value="RNaseH_sf"/>
</dbReference>
<dbReference type="Pfam" id="PF05380">
    <property type="entry name" value="Peptidase_A17"/>
    <property type="match status" value="1"/>
</dbReference>
<dbReference type="RefSeq" id="XP_044312748.1">
    <property type="nucleotide sequence ID" value="XM_044456813.1"/>
</dbReference>
<proteinExistence type="predicted"/>
<dbReference type="Proteomes" id="UP001652680">
    <property type="component" value="Unassembled WGS sequence"/>
</dbReference>
<reference evidence="2" key="2">
    <citation type="submission" date="2025-05" db="UniProtKB">
        <authorList>
            <consortium name="EnsemblMetazoa"/>
        </authorList>
    </citation>
    <scope>IDENTIFICATION</scope>
</reference>